<evidence type="ECO:0008006" key="2">
    <source>
        <dbReference type="Google" id="ProtNLM"/>
    </source>
</evidence>
<proteinExistence type="predicted"/>
<evidence type="ECO:0000313" key="1">
    <source>
        <dbReference type="EMBL" id="VAW73317.1"/>
    </source>
</evidence>
<sequence>MKTSNQAVLIRVFALLFAFIIFVSFTAISVAGEKCGNFESILKTMLTEAKQGMTTSQFIVGKMYLQGKCIKKDYHKARRWLGKAVEKDHTDAIFYLALLFNDANSPYKDYTKAVHWFNRASELGESHAQYYLGEAYLYGRGVKKDKRKAQQLLAQAMSLKDPRAHYQIGYMYQKGVRTGRRNYSKAFGWYAKSALMGYNNAHFKLAEFYAYGLGVRRDKVKAYAWYTIADLHGHTTGNAKKEKLVKRLSSQNLAEAQGLIQRYMKSMEYSEYQ</sequence>
<reference evidence="1" key="1">
    <citation type="submission" date="2018-06" db="EMBL/GenBank/DDBJ databases">
        <authorList>
            <person name="Zhirakovskaya E."/>
        </authorList>
    </citation>
    <scope>NUCLEOTIDE SEQUENCE</scope>
</reference>
<dbReference type="AlphaFoldDB" id="A0A3B0YCL0"/>
<dbReference type="InterPro" id="IPR050767">
    <property type="entry name" value="Sel1_AlgK"/>
</dbReference>
<dbReference type="EMBL" id="UOFL01000043">
    <property type="protein sequence ID" value="VAW73317.1"/>
    <property type="molecule type" value="Genomic_DNA"/>
</dbReference>
<name>A0A3B0YCL0_9ZZZZ</name>
<dbReference type="SUPFAM" id="SSF81901">
    <property type="entry name" value="HCP-like"/>
    <property type="match status" value="1"/>
</dbReference>
<dbReference type="InterPro" id="IPR006597">
    <property type="entry name" value="Sel1-like"/>
</dbReference>
<dbReference type="SMART" id="SM00671">
    <property type="entry name" value="SEL1"/>
    <property type="match status" value="5"/>
</dbReference>
<dbReference type="Pfam" id="PF08238">
    <property type="entry name" value="Sel1"/>
    <property type="match status" value="5"/>
</dbReference>
<organism evidence="1">
    <name type="scientific">hydrothermal vent metagenome</name>
    <dbReference type="NCBI Taxonomy" id="652676"/>
    <lineage>
        <taxon>unclassified sequences</taxon>
        <taxon>metagenomes</taxon>
        <taxon>ecological metagenomes</taxon>
    </lineage>
</organism>
<dbReference type="InterPro" id="IPR011990">
    <property type="entry name" value="TPR-like_helical_dom_sf"/>
</dbReference>
<dbReference type="PANTHER" id="PTHR11102">
    <property type="entry name" value="SEL-1-LIKE PROTEIN"/>
    <property type="match status" value="1"/>
</dbReference>
<dbReference type="PANTHER" id="PTHR11102:SF160">
    <property type="entry name" value="ERAD-ASSOCIATED E3 UBIQUITIN-PROTEIN LIGASE COMPONENT HRD3"/>
    <property type="match status" value="1"/>
</dbReference>
<protein>
    <recommendedName>
        <fullName evidence="2">Beta-lactamase</fullName>
    </recommendedName>
</protein>
<accession>A0A3B0YCL0</accession>
<gene>
    <name evidence="1" type="ORF">MNBD_GAMMA12-3315</name>
</gene>
<dbReference type="Gene3D" id="1.25.40.10">
    <property type="entry name" value="Tetratricopeptide repeat domain"/>
    <property type="match status" value="2"/>
</dbReference>